<comment type="caution">
    <text evidence="2">The sequence shown here is derived from an EMBL/GenBank/DDBJ whole genome shotgun (WGS) entry which is preliminary data.</text>
</comment>
<organism evidence="2 3">
    <name type="scientific">Cadophora malorum</name>
    <dbReference type="NCBI Taxonomy" id="108018"/>
    <lineage>
        <taxon>Eukaryota</taxon>
        <taxon>Fungi</taxon>
        <taxon>Dikarya</taxon>
        <taxon>Ascomycota</taxon>
        <taxon>Pezizomycotina</taxon>
        <taxon>Leotiomycetes</taxon>
        <taxon>Helotiales</taxon>
        <taxon>Ploettnerulaceae</taxon>
        <taxon>Cadophora</taxon>
    </lineage>
</organism>
<dbReference type="PANTHER" id="PTHR33112:SF16">
    <property type="entry name" value="HETEROKARYON INCOMPATIBILITY DOMAIN-CONTAINING PROTEIN"/>
    <property type="match status" value="1"/>
</dbReference>
<accession>A0A8H7W7X7</accession>
<evidence type="ECO:0000313" key="2">
    <source>
        <dbReference type="EMBL" id="KAG4418647.1"/>
    </source>
</evidence>
<dbReference type="Proteomes" id="UP000664132">
    <property type="component" value="Unassembled WGS sequence"/>
</dbReference>
<dbReference type="InterPro" id="IPR010730">
    <property type="entry name" value="HET"/>
</dbReference>
<reference evidence="2" key="1">
    <citation type="submission" date="2021-02" db="EMBL/GenBank/DDBJ databases">
        <title>Genome sequence Cadophora malorum strain M34.</title>
        <authorList>
            <person name="Stefanovic E."/>
            <person name="Vu D."/>
            <person name="Scully C."/>
            <person name="Dijksterhuis J."/>
            <person name="Roader J."/>
            <person name="Houbraken J."/>
        </authorList>
    </citation>
    <scope>NUCLEOTIDE SEQUENCE</scope>
    <source>
        <strain evidence="2">M34</strain>
    </source>
</reference>
<evidence type="ECO:0000313" key="3">
    <source>
        <dbReference type="Proteomes" id="UP000664132"/>
    </source>
</evidence>
<name>A0A8H7W7X7_9HELO</name>
<dbReference type="OrthoDB" id="5125733at2759"/>
<sequence length="402" mass="44666">MLFEGYSLLLPTRVLDISGPQPRLHVSSKDEIGEYVALSYYWGGPQAVLTRIANIASNKQALPLDNFPPTLQNAIQVTKRLGSSCLWIDALCIIQDSTEDKAIEINKMGSIYRNTTLTIFAANASSVNEGFLQLRKPGEVKLLLEDLSYTPDDPLDARAWVLQETLQSPRRLIFSAKELLWRCQAQEYKSITSSPRYYVPLTVHFPSDVFHPAKPNGFNTQTPKQVQQSRIHTWSTIVQDLTSRGITEKDDRLPAIAGIASELQVLWSDECVVGLWRRNLAAHLCWSPVKAHPTSRLPRAAVYRAPTWSWACLDGAVDFRNVDTFEVDVVKCALQLKSPQWALGWVNSTSVVLGAKAIAMSDMGTEVIKEGKFVQDIIRSPCTSMILILCLSGSKLAGPLLA</sequence>
<dbReference type="PANTHER" id="PTHR33112">
    <property type="entry name" value="DOMAIN PROTEIN, PUTATIVE-RELATED"/>
    <property type="match status" value="1"/>
</dbReference>
<dbReference type="Pfam" id="PF06985">
    <property type="entry name" value="HET"/>
    <property type="match status" value="1"/>
</dbReference>
<gene>
    <name evidence="2" type="ORF">IFR04_008183</name>
</gene>
<protein>
    <recommendedName>
        <fullName evidence="1">Heterokaryon incompatibility domain-containing protein</fullName>
    </recommendedName>
</protein>
<keyword evidence="3" id="KW-1185">Reference proteome</keyword>
<evidence type="ECO:0000259" key="1">
    <source>
        <dbReference type="Pfam" id="PF06985"/>
    </source>
</evidence>
<dbReference type="EMBL" id="JAFJYH010000123">
    <property type="protein sequence ID" value="KAG4418647.1"/>
    <property type="molecule type" value="Genomic_DNA"/>
</dbReference>
<dbReference type="AlphaFoldDB" id="A0A8H7W7X7"/>
<proteinExistence type="predicted"/>
<feature type="domain" description="Heterokaryon incompatibility" evidence="1">
    <location>
        <begin position="35"/>
        <end position="139"/>
    </location>
</feature>